<evidence type="ECO:0000313" key="3">
    <source>
        <dbReference type="EMBL" id="RZO25794.1"/>
    </source>
</evidence>
<name>A0A520MX59_9GAMM</name>
<evidence type="ECO:0000313" key="4">
    <source>
        <dbReference type="Proteomes" id="UP000315825"/>
    </source>
</evidence>
<feature type="transmembrane region" description="Helical" evidence="1">
    <location>
        <begin position="438"/>
        <end position="461"/>
    </location>
</feature>
<proteinExistence type="predicted"/>
<feature type="signal peptide" evidence="2">
    <location>
        <begin position="1"/>
        <end position="17"/>
    </location>
</feature>
<feature type="chain" id="PRO_5021864593" evidence="2">
    <location>
        <begin position="18"/>
        <end position="608"/>
    </location>
</feature>
<keyword evidence="1" id="KW-0472">Membrane</keyword>
<dbReference type="InterPro" id="IPR029058">
    <property type="entry name" value="AB_hydrolase_fold"/>
</dbReference>
<keyword evidence="2" id="KW-0732">Signal</keyword>
<gene>
    <name evidence="3" type="ORF">EVA92_04520</name>
</gene>
<feature type="transmembrane region" description="Helical" evidence="1">
    <location>
        <begin position="396"/>
        <end position="418"/>
    </location>
</feature>
<feature type="transmembrane region" description="Helical" evidence="1">
    <location>
        <begin position="348"/>
        <end position="376"/>
    </location>
</feature>
<accession>A0A520MX59</accession>
<comment type="caution">
    <text evidence="3">The sequence shown here is derived from an EMBL/GenBank/DDBJ whole genome shotgun (WGS) entry which is preliminary data.</text>
</comment>
<feature type="transmembrane region" description="Helical" evidence="1">
    <location>
        <begin position="552"/>
        <end position="571"/>
    </location>
</feature>
<organism evidence="3 4">
    <name type="scientific">SAR86 cluster bacterium</name>
    <dbReference type="NCBI Taxonomy" id="2030880"/>
    <lineage>
        <taxon>Bacteria</taxon>
        <taxon>Pseudomonadati</taxon>
        <taxon>Pseudomonadota</taxon>
        <taxon>Gammaproteobacteria</taxon>
        <taxon>SAR86 cluster</taxon>
    </lineage>
</organism>
<reference evidence="3 4" key="1">
    <citation type="submission" date="2019-02" db="EMBL/GenBank/DDBJ databases">
        <title>Prokaryotic population dynamics and viral predation in marine succession experiment using metagenomics: the confinement effect.</title>
        <authorList>
            <person name="Haro-Moreno J.M."/>
            <person name="Rodriguez-Valera F."/>
            <person name="Lopez-Perez M."/>
        </authorList>
    </citation>
    <scope>NUCLEOTIDE SEQUENCE [LARGE SCALE GENOMIC DNA]</scope>
    <source>
        <strain evidence="3">MED-G159</strain>
    </source>
</reference>
<dbReference type="Gene3D" id="3.40.50.1820">
    <property type="entry name" value="alpha/beta hydrolase"/>
    <property type="match status" value="1"/>
</dbReference>
<protein>
    <submittedName>
        <fullName evidence="3">Alpha/beta hydrolase</fullName>
    </submittedName>
</protein>
<keyword evidence="3" id="KW-0378">Hydrolase</keyword>
<keyword evidence="1" id="KW-1133">Transmembrane helix</keyword>
<dbReference type="EMBL" id="SHBE01000010">
    <property type="protein sequence ID" value="RZO25794.1"/>
    <property type="molecule type" value="Genomic_DNA"/>
</dbReference>
<evidence type="ECO:0000256" key="1">
    <source>
        <dbReference type="SAM" id="Phobius"/>
    </source>
</evidence>
<feature type="transmembrane region" description="Helical" evidence="1">
    <location>
        <begin position="302"/>
        <end position="323"/>
    </location>
</feature>
<feature type="transmembrane region" description="Helical" evidence="1">
    <location>
        <begin position="519"/>
        <end position="540"/>
    </location>
</feature>
<keyword evidence="1" id="KW-0812">Transmembrane</keyword>
<feature type="transmembrane region" description="Helical" evidence="1">
    <location>
        <begin position="583"/>
        <end position="605"/>
    </location>
</feature>
<dbReference type="SUPFAM" id="SSF53474">
    <property type="entry name" value="alpha/beta-Hydrolases"/>
    <property type="match status" value="1"/>
</dbReference>
<dbReference type="Proteomes" id="UP000315825">
    <property type="component" value="Unassembled WGS sequence"/>
</dbReference>
<evidence type="ECO:0000256" key="2">
    <source>
        <dbReference type="SAM" id="SignalP"/>
    </source>
</evidence>
<feature type="transmembrane region" description="Helical" evidence="1">
    <location>
        <begin position="481"/>
        <end position="498"/>
    </location>
</feature>
<dbReference type="AlphaFoldDB" id="A0A520MX59"/>
<sequence>MKLRYLLISLLISSFFASLIQTDFGNTDISLKRLDTEKGQYLYYDLYKPKNASSINKAPFIAIIPGFQRSKEALSNVAIELSRRGHVVALIDPYAQGLSSSSSSRIAATTQGYGMFALIDHVYNSKDFEYVNKNLLGSTGHSMGGNAAIRGADFFGQEAEKYNSNSKLHSIYISGYVLTLRDEILKNAKSNIGVSYALYDEGAFRNELTGWDAADMTIAPESLRTVNSIFKDEDKINKVELNKFYGDVNNRTGRIIFNEALLHPFQPYNKEAMANQLYYFDTVFNSPIELDSSDQIWQLKELFTLINMILSFLLIIPLTRNLLRFNFFSKLVNEIPAPLPAQNSQSKIIFWAFLILSASIACITFIPMVEVAKVIFPEAASRNLTWFFPQRMNNPVMLWALFNGAIGIAIFLVSYFIFGKKHGVKTSSWGLKINRDQLFRTILLGISVFILYYLILFIIYFMFHVDYRFWFMGIRVFQPEMLLVLLMYFPFFFVFFFSNSLRVNGSMRFSGQSESLSRFIAGIANSGGLLLIIIIQYLVFAFTGTVYWTTNWLSVNLLFGIVPIMFLLPYFNRIFFLMTGRIYLGPIITCLIFIMILSTNTVVYLPLK</sequence>
<dbReference type="GO" id="GO:0016787">
    <property type="term" value="F:hydrolase activity"/>
    <property type="evidence" value="ECO:0007669"/>
    <property type="project" value="UniProtKB-KW"/>
</dbReference>